<evidence type="ECO:0000256" key="3">
    <source>
        <dbReference type="ARBA" id="ARBA00022723"/>
    </source>
</evidence>
<dbReference type="PANTHER" id="PTHR19136:SF81">
    <property type="entry name" value="MOLYBDENUM COFACTOR GUANYLYLTRANSFERASE"/>
    <property type="match status" value="1"/>
</dbReference>
<dbReference type="InterPro" id="IPR025877">
    <property type="entry name" value="MobA-like_NTP_Trfase"/>
</dbReference>
<comment type="function">
    <text evidence="8">Transfers a GMP moiety from GTP to Mo-molybdopterin (Mo-MPT) cofactor (Moco or molybdenum cofactor) to form Mo-molybdopterin guanine dinucleotide (Mo-MGD) cofactor.</text>
</comment>
<comment type="subunit">
    <text evidence="8">Monomer.</text>
</comment>
<keyword evidence="11" id="KW-1185">Reference proteome</keyword>
<keyword evidence="4 8" id="KW-0547">Nucleotide-binding</keyword>
<evidence type="ECO:0000256" key="6">
    <source>
        <dbReference type="ARBA" id="ARBA00023134"/>
    </source>
</evidence>
<comment type="domain">
    <text evidence="8">The N-terminal domain determines nucleotide recognition and specific binding, while the C-terminal domain determines the specific binding to the target protein.</text>
</comment>
<feature type="binding site" evidence="8">
    <location>
        <position position="101"/>
    </location>
    <ligand>
        <name>GTP</name>
        <dbReference type="ChEBI" id="CHEBI:37565"/>
    </ligand>
</feature>
<dbReference type="EC" id="2.7.7.77" evidence="8"/>
<dbReference type="InterPro" id="IPR029044">
    <property type="entry name" value="Nucleotide-diphossugar_trans"/>
</dbReference>
<dbReference type="EMBL" id="CM001475">
    <property type="protein sequence ID" value="EIC29240.1"/>
    <property type="molecule type" value="Genomic_DNA"/>
</dbReference>
<dbReference type="PANTHER" id="PTHR19136">
    <property type="entry name" value="MOLYBDENUM COFACTOR GUANYLYLTRANSFERASE"/>
    <property type="match status" value="1"/>
</dbReference>
<keyword evidence="1 8" id="KW-0963">Cytoplasm</keyword>
<evidence type="ECO:0000256" key="8">
    <source>
        <dbReference type="HAMAP-Rule" id="MF_00316"/>
    </source>
</evidence>
<keyword evidence="7 8" id="KW-0501">Molybdenum cofactor biosynthesis</keyword>
<dbReference type="SUPFAM" id="SSF53448">
    <property type="entry name" value="Nucleotide-diphospho-sugar transferases"/>
    <property type="match status" value="1"/>
</dbReference>
<dbReference type="NCBIfam" id="TIGR02665">
    <property type="entry name" value="molyb_mobA"/>
    <property type="match status" value="1"/>
</dbReference>
<dbReference type="GO" id="GO:0061603">
    <property type="term" value="F:molybdenum cofactor guanylyltransferase activity"/>
    <property type="evidence" value="ECO:0007669"/>
    <property type="project" value="UniProtKB-EC"/>
</dbReference>
<dbReference type="GO" id="GO:0005737">
    <property type="term" value="C:cytoplasm"/>
    <property type="evidence" value="ECO:0007669"/>
    <property type="project" value="UniProtKB-SubCell"/>
</dbReference>
<feature type="domain" description="MobA-like NTP transferase" evidence="9">
    <location>
        <begin position="9"/>
        <end position="163"/>
    </location>
</feature>
<evidence type="ECO:0000313" key="10">
    <source>
        <dbReference type="EMBL" id="EIC29240.1"/>
    </source>
</evidence>
<feature type="binding site" evidence="8">
    <location>
        <begin position="12"/>
        <end position="14"/>
    </location>
    <ligand>
        <name>GTP</name>
        <dbReference type="ChEBI" id="CHEBI:37565"/>
    </ligand>
</feature>
<comment type="similarity">
    <text evidence="8">Belongs to the MobA family.</text>
</comment>
<dbReference type="HAMAP" id="MF_00316">
    <property type="entry name" value="MobA"/>
    <property type="match status" value="1"/>
</dbReference>
<keyword evidence="5 8" id="KW-0460">Magnesium</keyword>
<keyword evidence="6 8" id="KW-0342">GTP-binding</keyword>
<dbReference type="eggNOG" id="COG0746">
    <property type="taxonomic scope" value="Bacteria"/>
</dbReference>
<dbReference type="RefSeq" id="WP_005370952.1">
    <property type="nucleotide sequence ID" value="NZ_CM001475.1"/>
</dbReference>
<sequence>MNHRTTTAGVILAGGRARRMHNQDKGLIPYRGRPLVCYAIDALAGAVSEIIINANRHPDRYRALGRPVVPDLTAGFDGPLAGILAAMRHTEAEVLVVLPCDSPLILTEHIEKLLAARDEHDADIAAAHDGEHLHPVFLALKTDLKNSLQEYLSRGERKVGHWIGQHRLVLADFSATPEIFANVNTMSELAALETQNER</sequence>
<comment type="subcellular location">
    <subcellularLocation>
        <location evidence="8">Cytoplasm</location>
    </subcellularLocation>
</comment>
<dbReference type="GO" id="GO:0046872">
    <property type="term" value="F:metal ion binding"/>
    <property type="evidence" value="ECO:0007669"/>
    <property type="project" value="UniProtKB-KW"/>
</dbReference>
<keyword evidence="3 8" id="KW-0479">Metal-binding</keyword>
<dbReference type="Pfam" id="PF12804">
    <property type="entry name" value="NTP_transf_3"/>
    <property type="match status" value="1"/>
</dbReference>
<dbReference type="STRING" id="686340.Metal_1455"/>
<reference evidence="10 11" key="1">
    <citation type="journal article" date="2013" name="Genome Announc.">
        <title>Genome Sequence of the Obligate Gammaproteobacterial Methanotroph Methylomicrobium album Strain BG8.</title>
        <authorList>
            <person name="Kits K.D."/>
            <person name="Kalyuzhnaya M.G."/>
            <person name="Klotz M.G."/>
            <person name="Jetten M.S."/>
            <person name="Op den Camp H.J."/>
            <person name="Vuilleumier S."/>
            <person name="Bringel F."/>
            <person name="Dispirito A.A."/>
            <person name="Murrell J.C."/>
            <person name="Bruce D."/>
            <person name="Cheng J.F."/>
            <person name="Copeland A."/>
            <person name="Goodwin L."/>
            <person name="Hauser L."/>
            <person name="Lajus A."/>
            <person name="Land M.L."/>
            <person name="Lapidus A."/>
            <person name="Lucas S."/>
            <person name="Medigue C."/>
            <person name="Pitluck S."/>
            <person name="Woyke T."/>
            <person name="Zeytun A."/>
            <person name="Stein L.Y."/>
        </authorList>
    </citation>
    <scope>NUCLEOTIDE SEQUENCE [LARGE SCALE GENOMIC DNA]</scope>
    <source>
        <strain evidence="10 11">BG8</strain>
    </source>
</reference>
<evidence type="ECO:0000313" key="11">
    <source>
        <dbReference type="Proteomes" id="UP000005090"/>
    </source>
</evidence>
<evidence type="ECO:0000256" key="2">
    <source>
        <dbReference type="ARBA" id="ARBA00022679"/>
    </source>
</evidence>
<dbReference type="AlphaFoldDB" id="H8GKR8"/>
<evidence type="ECO:0000256" key="7">
    <source>
        <dbReference type="ARBA" id="ARBA00023150"/>
    </source>
</evidence>
<feature type="binding site" evidence="8">
    <location>
        <position position="71"/>
    </location>
    <ligand>
        <name>GTP</name>
        <dbReference type="ChEBI" id="CHEBI:37565"/>
    </ligand>
</feature>
<evidence type="ECO:0000256" key="4">
    <source>
        <dbReference type="ARBA" id="ARBA00022741"/>
    </source>
</evidence>
<feature type="binding site" evidence="8">
    <location>
        <position position="25"/>
    </location>
    <ligand>
        <name>GTP</name>
        <dbReference type="ChEBI" id="CHEBI:37565"/>
    </ligand>
</feature>
<accession>H8GKR8</accession>
<name>H8GKR8_METAL</name>
<organism evidence="10 11">
    <name type="scientific">Methylomicrobium album BG8</name>
    <dbReference type="NCBI Taxonomy" id="686340"/>
    <lineage>
        <taxon>Bacteria</taxon>
        <taxon>Pseudomonadati</taxon>
        <taxon>Pseudomonadota</taxon>
        <taxon>Gammaproteobacteria</taxon>
        <taxon>Methylococcales</taxon>
        <taxon>Methylococcaceae</taxon>
        <taxon>Methylomicrobium</taxon>
    </lineage>
</organism>
<dbReference type="CDD" id="cd02503">
    <property type="entry name" value="MobA"/>
    <property type="match status" value="1"/>
</dbReference>
<gene>
    <name evidence="8" type="primary">mobA</name>
    <name evidence="10" type="ORF">Metal_1455</name>
</gene>
<feature type="binding site" evidence="8">
    <location>
        <position position="53"/>
    </location>
    <ligand>
        <name>GTP</name>
        <dbReference type="ChEBI" id="CHEBI:37565"/>
    </ligand>
</feature>
<feature type="binding site" evidence="8">
    <location>
        <position position="101"/>
    </location>
    <ligand>
        <name>Mg(2+)</name>
        <dbReference type="ChEBI" id="CHEBI:18420"/>
    </ligand>
</feature>
<dbReference type="HOGENOM" id="CLU_055597_5_1_6"/>
<comment type="catalytic activity">
    <reaction evidence="8">
        <text>Mo-molybdopterin + GTP + H(+) = Mo-molybdopterin guanine dinucleotide + diphosphate</text>
        <dbReference type="Rhea" id="RHEA:34243"/>
        <dbReference type="ChEBI" id="CHEBI:15378"/>
        <dbReference type="ChEBI" id="CHEBI:33019"/>
        <dbReference type="ChEBI" id="CHEBI:37565"/>
        <dbReference type="ChEBI" id="CHEBI:71302"/>
        <dbReference type="ChEBI" id="CHEBI:71310"/>
        <dbReference type="EC" id="2.7.7.77"/>
    </reaction>
</comment>
<evidence type="ECO:0000256" key="5">
    <source>
        <dbReference type="ARBA" id="ARBA00022842"/>
    </source>
</evidence>
<evidence type="ECO:0000259" key="9">
    <source>
        <dbReference type="Pfam" id="PF12804"/>
    </source>
</evidence>
<evidence type="ECO:0000256" key="1">
    <source>
        <dbReference type="ARBA" id="ARBA00022490"/>
    </source>
</evidence>
<dbReference type="Gene3D" id="3.90.550.10">
    <property type="entry name" value="Spore Coat Polysaccharide Biosynthesis Protein SpsA, Chain A"/>
    <property type="match status" value="1"/>
</dbReference>
<dbReference type="GO" id="GO:0005525">
    <property type="term" value="F:GTP binding"/>
    <property type="evidence" value="ECO:0007669"/>
    <property type="project" value="UniProtKB-UniRule"/>
</dbReference>
<dbReference type="GO" id="GO:1902758">
    <property type="term" value="P:bis(molybdopterin guanine dinucleotide)molybdenum biosynthetic process"/>
    <property type="evidence" value="ECO:0007669"/>
    <property type="project" value="TreeGrafter"/>
</dbReference>
<protein>
    <recommendedName>
        <fullName evidence="8">Molybdenum cofactor guanylyltransferase</fullName>
        <shortName evidence="8">MoCo guanylyltransferase</shortName>
        <ecNumber evidence="8">2.7.7.77</ecNumber>
    </recommendedName>
    <alternativeName>
        <fullName evidence="8">GTP:molybdopterin guanylyltransferase</fullName>
    </alternativeName>
    <alternativeName>
        <fullName evidence="8">Mo-MPT guanylyltransferase</fullName>
    </alternativeName>
    <alternativeName>
        <fullName evidence="8">Molybdopterin guanylyltransferase</fullName>
    </alternativeName>
    <alternativeName>
        <fullName evidence="8">Molybdopterin-guanine dinucleotide synthase</fullName>
        <shortName evidence="8">MGD synthase</shortName>
    </alternativeName>
</protein>
<dbReference type="InterPro" id="IPR013482">
    <property type="entry name" value="Molybde_CF_guanTrfase"/>
</dbReference>
<keyword evidence="2 8" id="KW-0808">Transferase</keyword>
<comment type="cofactor">
    <cofactor evidence="8">
        <name>Mg(2+)</name>
        <dbReference type="ChEBI" id="CHEBI:18420"/>
    </cofactor>
</comment>
<proteinExistence type="inferred from homology"/>
<dbReference type="Proteomes" id="UP000005090">
    <property type="component" value="Chromosome"/>
</dbReference>